<gene>
    <name evidence="2" type="ORF">CSC65_04930</name>
</gene>
<feature type="chain" id="PRO_5045867588" evidence="1">
    <location>
        <begin position="16"/>
        <end position="191"/>
    </location>
</feature>
<sequence>MIAVFLSLLSTGAIAGPGLQVALAPDAGSQAWWMHTTLVPGGDAVRGIPLREFDAGWCAADEITLDAFPAAIRTGGSWPLDRLDPVAGSPFALGGDFGAGEPLEVILGAYRTCSGETRNFLAVIAPERSDARVVQVESISADRAVFQYLRADPSAGFRIFSCMVCDDMGRLYLWNAASGKFEKQPYIDGTG</sequence>
<evidence type="ECO:0000313" key="2">
    <source>
        <dbReference type="EMBL" id="KAF1695850.1"/>
    </source>
</evidence>
<reference evidence="2 3" key="1">
    <citation type="submission" date="2017-10" db="EMBL/GenBank/DDBJ databases">
        <title>Whole genome sequencing of members of genus Pseudoxanthomonas.</title>
        <authorList>
            <person name="Kumar S."/>
            <person name="Bansal K."/>
            <person name="Kaur A."/>
            <person name="Patil P."/>
            <person name="Sharma S."/>
            <person name="Patil P.B."/>
        </authorList>
    </citation>
    <scope>NUCLEOTIDE SEQUENCE [LARGE SCALE GENOMIC DNA]</scope>
    <source>
        <strain evidence="2 3">DSM 17801</strain>
    </source>
</reference>
<protein>
    <submittedName>
        <fullName evidence="2">Uncharacterized protein</fullName>
    </submittedName>
</protein>
<dbReference type="Proteomes" id="UP000788419">
    <property type="component" value="Unassembled WGS sequence"/>
</dbReference>
<organism evidence="2 3">
    <name type="scientific">Pseudoxanthomonas daejeonensis</name>
    <dbReference type="NCBI Taxonomy" id="266062"/>
    <lineage>
        <taxon>Bacteria</taxon>
        <taxon>Pseudomonadati</taxon>
        <taxon>Pseudomonadota</taxon>
        <taxon>Gammaproteobacteria</taxon>
        <taxon>Lysobacterales</taxon>
        <taxon>Lysobacteraceae</taxon>
        <taxon>Pseudoxanthomonas</taxon>
    </lineage>
</organism>
<evidence type="ECO:0000313" key="3">
    <source>
        <dbReference type="Proteomes" id="UP000788419"/>
    </source>
</evidence>
<accession>A0ABQ6Z8P9</accession>
<dbReference type="EMBL" id="PDWN01000004">
    <property type="protein sequence ID" value="KAF1695850.1"/>
    <property type="molecule type" value="Genomic_DNA"/>
</dbReference>
<comment type="caution">
    <text evidence="2">The sequence shown here is derived from an EMBL/GenBank/DDBJ whole genome shotgun (WGS) entry which is preliminary data.</text>
</comment>
<name>A0ABQ6Z8P9_9GAMM</name>
<proteinExistence type="predicted"/>
<evidence type="ECO:0000256" key="1">
    <source>
        <dbReference type="SAM" id="SignalP"/>
    </source>
</evidence>
<feature type="signal peptide" evidence="1">
    <location>
        <begin position="1"/>
        <end position="15"/>
    </location>
</feature>
<keyword evidence="1" id="KW-0732">Signal</keyword>
<keyword evidence="3" id="KW-1185">Reference proteome</keyword>